<organism evidence="1 2">
    <name type="scientific">Anas platyrhynchos</name>
    <name type="common">Mallard</name>
    <name type="synonym">Anas boschas</name>
    <dbReference type="NCBI Taxonomy" id="8839"/>
    <lineage>
        <taxon>Eukaryota</taxon>
        <taxon>Metazoa</taxon>
        <taxon>Chordata</taxon>
        <taxon>Craniata</taxon>
        <taxon>Vertebrata</taxon>
        <taxon>Euteleostomi</taxon>
        <taxon>Archelosauria</taxon>
        <taxon>Archosauria</taxon>
        <taxon>Dinosauria</taxon>
        <taxon>Saurischia</taxon>
        <taxon>Theropoda</taxon>
        <taxon>Coelurosauria</taxon>
        <taxon>Aves</taxon>
        <taxon>Neognathae</taxon>
        <taxon>Galloanserae</taxon>
        <taxon>Anseriformes</taxon>
        <taxon>Anatidae</taxon>
        <taxon>Anatinae</taxon>
        <taxon>Anas</taxon>
    </lineage>
</organism>
<keyword evidence="2" id="KW-1185">Reference proteome</keyword>
<reference evidence="2" key="1">
    <citation type="journal article" date="2013" name="Nat. Genet.">
        <title>The duck genome and transcriptome provide insight into an avian influenza virus reservoir species.</title>
        <authorList>
            <person name="Huang Y."/>
            <person name="Li Y."/>
            <person name="Burt D.W."/>
            <person name="Chen H."/>
            <person name="Zhang Y."/>
            <person name="Qian W."/>
            <person name="Kim H."/>
            <person name="Gan S."/>
            <person name="Zhao Y."/>
            <person name="Li J."/>
            <person name="Yi K."/>
            <person name="Feng H."/>
            <person name="Zhu P."/>
            <person name="Li B."/>
            <person name="Liu Q."/>
            <person name="Fairley S."/>
            <person name="Magor K.E."/>
            <person name="Du Z."/>
            <person name="Hu X."/>
            <person name="Goodman L."/>
            <person name="Tafer H."/>
            <person name="Vignal A."/>
            <person name="Lee T."/>
            <person name="Kim K.W."/>
            <person name="Sheng Z."/>
            <person name="An Y."/>
            <person name="Searle S."/>
            <person name="Herrero J."/>
            <person name="Groenen M.A."/>
            <person name="Crooijmans R.P."/>
            <person name="Faraut T."/>
            <person name="Cai Q."/>
            <person name="Webster R.G."/>
            <person name="Aldridge J.R."/>
            <person name="Warren W.C."/>
            <person name="Bartschat S."/>
            <person name="Kehr S."/>
            <person name="Marz M."/>
            <person name="Stadler P.F."/>
            <person name="Smith J."/>
            <person name="Kraus R.H."/>
            <person name="Zhao Y."/>
            <person name="Ren L."/>
            <person name="Fei J."/>
            <person name="Morisson M."/>
            <person name="Kaiser P."/>
            <person name="Griffin D.K."/>
            <person name="Rao M."/>
            <person name="Pitel F."/>
            <person name="Wang J."/>
            <person name="Li N."/>
        </authorList>
    </citation>
    <scope>NUCLEOTIDE SEQUENCE [LARGE SCALE GENOMIC DNA]</scope>
</reference>
<sequence length="325" mass="35786">MAHAAHEFCEGGKDLARHPYCALVTRDTKAPRYGLDAISSSALRVPAAAAESRETSAVAQVAHSTAAVLLAGVHLHIPDGNLGTLRPFQLSRQSCIIPFIVHGIGFADSSGHGMENQAHEWPYNPKHCVTIIPFAASAQNVHILPKWSQPWDIYLHVSAIYVLCRRELLACAKISSLCKMPGANKRHPNLLRVQPCCSSNTLALQQDIAVLPPPLGTELLQTDHKQRKKEAQEDFHERHKKWGKHFPVASKAEDGKCHSYELFEKMLPVPFPPTCCLPGSTKGARCSLLEVCFLLKLREGSDPNDIVDLPKIHQAAYDKAIEISE</sequence>
<name>R0JN17_ANAPL</name>
<evidence type="ECO:0000313" key="1">
    <source>
        <dbReference type="EMBL" id="EOA98536.1"/>
    </source>
</evidence>
<gene>
    <name evidence="1" type="ORF">Anapl_12914</name>
</gene>
<dbReference type="AlphaFoldDB" id="R0JN17"/>
<proteinExistence type="predicted"/>
<dbReference type="Proteomes" id="UP000296049">
    <property type="component" value="Unassembled WGS sequence"/>
</dbReference>
<accession>R0JN17</accession>
<evidence type="ECO:0000313" key="2">
    <source>
        <dbReference type="Proteomes" id="UP000296049"/>
    </source>
</evidence>
<dbReference type="EMBL" id="KB743471">
    <property type="protein sequence ID" value="EOA98536.1"/>
    <property type="molecule type" value="Genomic_DNA"/>
</dbReference>
<protein>
    <submittedName>
        <fullName evidence="1">Uncharacterized protein</fullName>
    </submittedName>
</protein>